<dbReference type="EMBL" id="KN847494">
    <property type="protein sequence ID" value="KIW17938.1"/>
    <property type="molecule type" value="Genomic_DNA"/>
</dbReference>
<evidence type="ECO:0000313" key="3">
    <source>
        <dbReference type="EMBL" id="KIW17938.1"/>
    </source>
</evidence>
<evidence type="ECO:0000256" key="1">
    <source>
        <dbReference type="ARBA" id="ARBA00005986"/>
    </source>
</evidence>
<dbReference type="Pfam" id="PF07110">
    <property type="entry name" value="EthD"/>
    <property type="match status" value="1"/>
</dbReference>
<gene>
    <name evidence="3" type="ORF">PV08_05133</name>
</gene>
<keyword evidence="4" id="KW-1185">Reference proteome</keyword>
<sequence length="69" mass="7778">MEQLDWDGATEFYVAENEWDNFIAFMKSDDFRDVLGPDSAKFASIPVKIMVSREIVVEDVASGKLCRGS</sequence>
<dbReference type="RefSeq" id="XP_016238154.1">
    <property type="nucleotide sequence ID" value="XM_016379477.1"/>
</dbReference>
<dbReference type="GeneID" id="27332216"/>
<evidence type="ECO:0000313" key="4">
    <source>
        <dbReference type="Proteomes" id="UP000053328"/>
    </source>
</evidence>
<dbReference type="VEuPathDB" id="FungiDB:PV08_05133"/>
<proteinExistence type="inferred from homology"/>
<dbReference type="GO" id="GO:0016491">
    <property type="term" value="F:oxidoreductase activity"/>
    <property type="evidence" value="ECO:0007669"/>
    <property type="project" value="InterPro"/>
</dbReference>
<protein>
    <recommendedName>
        <fullName evidence="2">EthD domain-containing protein</fullName>
    </recommendedName>
</protein>
<organism evidence="3 4">
    <name type="scientific">Exophiala spinifera</name>
    <dbReference type="NCBI Taxonomy" id="91928"/>
    <lineage>
        <taxon>Eukaryota</taxon>
        <taxon>Fungi</taxon>
        <taxon>Dikarya</taxon>
        <taxon>Ascomycota</taxon>
        <taxon>Pezizomycotina</taxon>
        <taxon>Eurotiomycetes</taxon>
        <taxon>Chaetothyriomycetidae</taxon>
        <taxon>Chaetothyriales</taxon>
        <taxon>Herpotrichiellaceae</taxon>
        <taxon>Exophiala</taxon>
    </lineage>
</organism>
<reference evidence="3 4" key="1">
    <citation type="submission" date="2015-01" db="EMBL/GenBank/DDBJ databases">
        <title>The Genome Sequence of Exophiala spinifera CBS89968.</title>
        <authorList>
            <consortium name="The Broad Institute Genomics Platform"/>
            <person name="Cuomo C."/>
            <person name="de Hoog S."/>
            <person name="Gorbushina A."/>
            <person name="Stielow B."/>
            <person name="Teixiera M."/>
            <person name="Abouelleil A."/>
            <person name="Chapman S.B."/>
            <person name="Priest M."/>
            <person name="Young S.K."/>
            <person name="Wortman J."/>
            <person name="Nusbaum C."/>
            <person name="Birren B."/>
        </authorList>
    </citation>
    <scope>NUCLEOTIDE SEQUENCE [LARGE SCALE GENOMIC DNA]</scope>
    <source>
        <strain evidence="3 4">CBS 89968</strain>
    </source>
</reference>
<dbReference type="Proteomes" id="UP000053328">
    <property type="component" value="Unassembled WGS sequence"/>
</dbReference>
<name>A0A0D2BG26_9EURO</name>
<dbReference type="AlphaFoldDB" id="A0A0D2BG26"/>
<comment type="similarity">
    <text evidence="1">Belongs to the tpcK family.</text>
</comment>
<evidence type="ECO:0000259" key="2">
    <source>
        <dbReference type="Pfam" id="PF07110"/>
    </source>
</evidence>
<feature type="domain" description="EthD" evidence="2">
    <location>
        <begin position="2"/>
        <end position="44"/>
    </location>
</feature>
<dbReference type="InterPro" id="IPR009799">
    <property type="entry name" value="EthD_dom"/>
</dbReference>
<accession>A0A0D2BG26</accession>
<dbReference type="HOGENOM" id="CLU_2775950_0_0_1"/>